<name>A0AAD3S6X1_NEPGR</name>
<feature type="domain" description="Trichome birefringence-like C-terminal" evidence="2">
    <location>
        <begin position="1"/>
        <end position="166"/>
    </location>
</feature>
<dbReference type="EMBL" id="BSYO01000006">
    <property type="protein sequence ID" value="GMH05575.1"/>
    <property type="molecule type" value="Genomic_DNA"/>
</dbReference>
<organism evidence="3 4">
    <name type="scientific">Nepenthes gracilis</name>
    <name type="common">Slender pitcher plant</name>
    <dbReference type="NCBI Taxonomy" id="150966"/>
    <lineage>
        <taxon>Eukaryota</taxon>
        <taxon>Viridiplantae</taxon>
        <taxon>Streptophyta</taxon>
        <taxon>Embryophyta</taxon>
        <taxon>Tracheophyta</taxon>
        <taxon>Spermatophyta</taxon>
        <taxon>Magnoliopsida</taxon>
        <taxon>eudicotyledons</taxon>
        <taxon>Gunneridae</taxon>
        <taxon>Pentapetalae</taxon>
        <taxon>Caryophyllales</taxon>
        <taxon>Nepenthaceae</taxon>
        <taxon>Nepenthes</taxon>
    </lineage>
</organism>
<dbReference type="GO" id="GO:0016413">
    <property type="term" value="F:O-acetyltransferase activity"/>
    <property type="evidence" value="ECO:0007669"/>
    <property type="project" value="InterPro"/>
</dbReference>
<keyword evidence="4" id="KW-1185">Reference proteome</keyword>
<evidence type="ECO:0000313" key="3">
    <source>
        <dbReference type="EMBL" id="GMH05575.1"/>
    </source>
</evidence>
<dbReference type="InterPro" id="IPR026057">
    <property type="entry name" value="TBL_C"/>
</dbReference>
<evidence type="ECO:0000313" key="4">
    <source>
        <dbReference type="Proteomes" id="UP001279734"/>
    </source>
</evidence>
<dbReference type="PANTHER" id="PTHR32285:SF372">
    <property type="entry name" value="PROTEIN TRICHOME BIREFRINGENCE-LIKE 43"/>
    <property type="match status" value="1"/>
</dbReference>
<dbReference type="GO" id="GO:0005794">
    <property type="term" value="C:Golgi apparatus"/>
    <property type="evidence" value="ECO:0007669"/>
    <property type="project" value="TreeGrafter"/>
</dbReference>
<proteinExistence type="inferred from homology"/>
<protein>
    <recommendedName>
        <fullName evidence="2">Trichome birefringence-like C-terminal domain-containing protein</fullName>
    </recommendedName>
</protein>
<evidence type="ECO:0000259" key="2">
    <source>
        <dbReference type="Pfam" id="PF13839"/>
    </source>
</evidence>
<dbReference type="Pfam" id="PF13839">
    <property type="entry name" value="PC-Esterase"/>
    <property type="match status" value="1"/>
</dbReference>
<dbReference type="Proteomes" id="UP001279734">
    <property type="component" value="Unassembled WGS sequence"/>
</dbReference>
<gene>
    <name evidence="3" type="ORF">Nepgr_007415</name>
</gene>
<comment type="similarity">
    <text evidence="1">Belongs to the PC-esterase family. TBL subfamily.</text>
</comment>
<dbReference type="PANTHER" id="PTHR32285">
    <property type="entry name" value="PROTEIN TRICHOME BIREFRINGENCE-LIKE 9-RELATED"/>
    <property type="match status" value="1"/>
</dbReference>
<dbReference type="InterPro" id="IPR029962">
    <property type="entry name" value="TBL"/>
</dbReference>
<accession>A0AAD3S6X1</accession>
<evidence type="ECO:0000256" key="1">
    <source>
        <dbReference type="ARBA" id="ARBA00007727"/>
    </source>
</evidence>
<comment type="caution">
    <text evidence="3">The sequence shown here is derived from an EMBL/GenBank/DDBJ whole genome shotgun (WGS) entry which is preliminary data.</text>
</comment>
<reference evidence="3" key="1">
    <citation type="submission" date="2023-05" db="EMBL/GenBank/DDBJ databases">
        <title>Nepenthes gracilis genome sequencing.</title>
        <authorList>
            <person name="Fukushima K."/>
        </authorList>
    </citation>
    <scope>NUCLEOTIDE SEQUENCE</scope>
    <source>
        <strain evidence="3">SING2019-196</strain>
    </source>
</reference>
<sequence length="171" mass="19858">MDLLVFDSWHWWFYKPPNQPWDYIEVGNKLYKDMDRLKAFQIAFKTWARWVDNNVDPKKTRVFYQGISSSHYHGHDWGKQHGNCNGEAHPLDRSTNPVAENVDVETVESILSNMKNPAYFLDISLLSSLRPDAHPQEYVSPQHLGGDCTHWCLAGVPDVWNQLLYAALLED</sequence>
<dbReference type="AlphaFoldDB" id="A0AAD3S6X1"/>